<dbReference type="GO" id="GO:0005634">
    <property type="term" value="C:nucleus"/>
    <property type="evidence" value="ECO:0007669"/>
    <property type="project" value="UniProtKB-SubCell"/>
</dbReference>
<feature type="domain" description="Plant bHLH transcription factor ACT-like" evidence="3">
    <location>
        <begin position="46"/>
        <end position="123"/>
    </location>
</feature>
<dbReference type="Pfam" id="PF22754">
    <property type="entry name" value="bHLH-TF_ACT-like_plant"/>
    <property type="match status" value="1"/>
</dbReference>
<dbReference type="PANTHER" id="PTHR31945">
    <property type="entry name" value="TRANSCRIPTION FACTOR SCREAM2-RELATED"/>
    <property type="match status" value="1"/>
</dbReference>
<organism evidence="4 5">
    <name type="scientific">Rubus argutus</name>
    <name type="common">Southern blackberry</name>
    <dbReference type="NCBI Taxonomy" id="59490"/>
    <lineage>
        <taxon>Eukaryota</taxon>
        <taxon>Viridiplantae</taxon>
        <taxon>Streptophyta</taxon>
        <taxon>Embryophyta</taxon>
        <taxon>Tracheophyta</taxon>
        <taxon>Spermatophyta</taxon>
        <taxon>Magnoliopsida</taxon>
        <taxon>eudicotyledons</taxon>
        <taxon>Gunneridae</taxon>
        <taxon>Pentapetalae</taxon>
        <taxon>rosids</taxon>
        <taxon>fabids</taxon>
        <taxon>Rosales</taxon>
        <taxon>Rosaceae</taxon>
        <taxon>Rosoideae</taxon>
        <taxon>Rosoideae incertae sedis</taxon>
        <taxon>Rubus</taxon>
    </lineage>
</organism>
<comment type="caution">
    <text evidence="4">The sequence shown here is derived from an EMBL/GenBank/DDBJ whole genome shotgun (WGS) entry which is preliminary data.</text>
</comment>
<evidence type="ECO:0000259" key="3">
    <source>
        <dbReference type="Pfam" id="PF22754"/>
    </source>
</evidence>
<dbReference type="AlphaFoldDB" id="A0AAW1XJU9"/>
<comment type="subcellular location">
    <subcellularLocation>
        <location evidence="1">Nucleus</location>
    </subcellularLocation>
</comment>
<dbReference type="Proteomes" id="UP001457282">
    <property type="component" value="Unassembled WGS sequence"/>
</dbReference>
<proteinExistence type="predicted"/>
<dbReference type="InterPro" id="IPR051358">
    <property type="entry name" value="TF_AMS/ICE1/BHLH6-like"/>
</dbReference>
<keyword evidence="2" id="KW-0539">Nucleus</keyword>
<accession>A0AAW1XJU9</accession>
<evidence type="ECO:0000256" key="2">
    <source>
        <dbReference type="ARBA" id="ARBA00023242"/>
    </source>
</evidence>
<dbReference type="PANTHER" id="PTHR31945:SF27">
    <property type="entry name" value="TRANSCRIPTION FACTOR BHLH35-LIKE PROTEIN"/>
    <property type="match status" value="1"/>
</dbReference>
<dbReference type="InterPro" id="IPR054502">
    <property type="entry name" value="bHLH-TF_ACT-like_plant"/>
</dbReference>
<dbReference type="GO" id="GO:0043565">
    <property type="term" value="F:sequence-specific DNA binding"/>
    <property type="evidence" value="ECO:0007669"/>
    <property type="project" value="TreeGrafter"/>
</dbReference>
<evidence type="ECO:0000313" key="5">
    <source>
        <dbReference type="Proteomes" id="UP001457282"/>
    </source>
</evidence>
<evidence type="ECO:0000313" key="4">
    <source>
        <dbReference type="EMBL" id="KAK9936618.1"/>
    </source>
</evidence>
<evidence type="ECO:0000256" key="1">
    <source>
        <dbReference type="ARBA" id="ARBA00004123"/>
    </source>
</evidence>
<protein>
    <recommendedName>
        <fullName evidence="3">Plant bHLH transcription factor ACT-like domain-containing protein</fullName>
    </recommendedName>
</protein>
<keyword evidence="5" id="KW-1185">Reference proteome</keyword>
<dbReference type="EMBL" id="JBEDUW010000003">
    <property type="protein sequence ID" value="KAK9936618.1"/>
    <property type="molecule type" value="Genomic_DNA"/>
</dbReference>
<name>A0AAW1XJU9_RUBAR</name>
<gene>
    <name evidence="4" type="ORF">M0R45_013448</name>
</gene>
<dbReference type="GO" id="GO:0003700">
    <property type="term" value="F:DNA-binding transcription factor activity"/>
    <property type="evidence" value="ECO:0007669"/>
    <property type="project" value="TreeGrafter"/>
</dbReference>
<reference evidence="4 5" key="1">
    <citation type="journal article" date="2023" name="G3 (Bethesda)">
        <title>A chromosome-length genome assembly and annotation of blackberry (Rubus argutus, cv. 'Hillquist').</title>
        <authorList>
            <person name="Bruna T."/>
            <person name="Aryal R."/>
            <person name="Dudchenko O."/>
            <person name="Sargent D.J."/>
            <person name="Mead D."/>
            <person name="Buti M."/>
            <person name="Cavallini A."/>
            <person name="Hytonen T."/>
            <person name="Andres J."/>
            <person name="Pham M."/>
            <person name="Weisz D."/>
            <person name="Mascagni F."/>
            <person name="Usai G."/>
            <person name="Natali L."/>
            <person name="Bassil N."/>
            <person name="Fernandez G.E."/>
            <person name="Lomsadze A."/>
            <person name="Armour M."/>
            <person name="Olukolu B."/>
            <person name="Poorten T."/>
            <person name="Britton C."/>
            <person name="Davik J."/>
            <person name="Ashrafi H."/>
            <person name="Aiden E.L."/>
            <person name="Borodovsky M."/>
            <person name="Worthington M."/>
        </authorList>
    </citation>
    <scope>NUCLEOTIDE SEQUENCE [LARGE SCALE GENOMIC DNA]</scope>
    <source>
        <strain evidence="4">PI 553951</strain>
    </source>
</reference>
<sequence length="127" mass="14563">MVTWVRKRMPLRRKLQTQRSLTRRKSVKKSSIYLDLIKHIRVPKEEVKVEKIEEGFHVIVACEKAEDTLVSILDAFDEMGLNILQAKVSCNSYFAMEAIAAHVAQSQHKLDVTDVTQAIIKATQKQD</sequence>